<gene>
    <name evidence="2" type="ORF">BDV96DRAFT_633958</name>
</gene>
<keyword evidence="1" id="KW-0732">Signal</keyword>
<feature type="signal peptide" evidence="1">
    <location>
        <begin position="1"/>
        <end position="16"/>
    </location>
</feature>
<protein>
    <submittedName>
        <fullName evidence="2">Uncharacterized protein</fullName>
    </submittedName>
</protein>
<feature type="chain" id="PRO_5025691844" evidence="1">
    <location>
        <begin position="17"/>
        <end position="225"/>
    </location>
</feature>
<dbReference type="EMBL" id="ML977330">
    <property type="protein sequence ID" value="KAF2112725.1"/>
    <property type="molecule type" value="Genomic_DNA"/>
</dbReference>
<dbReference type="Proteomes" id="UP000799770">
    <property type="component" value="Unassembled WGS sequence"/>
</dbReference>
<proteinExistence type="predicted"/>
<evidence type="ECO:0000313" key="3">
    <source>
        <dbReference type="Proteomes" id="UP000799770"/>
    </source>
</evidence>
<reference evidence="2" key="1">
    <citation type="journal article" date="2020" name="Stud. Mycol.">
        <title>101 Dothideomycetes genomes: a test case for predicting lifestyles and emergence of pathogens.</title>
        <authorList>
            <person name="Haridas S."/>
            <person name="Albert R."/>
            <person name="Binder M."/>
            <person name="Bloem J."/>
            <person name="Labutti K."/>
            <person name="Salamov A."/>
            <person name="Andreopoulos B."/>
            <person name="Baker S."/>
            <person name="Barry K."/>
            <person name="Bills G."/>
            <person name="Bluhm B."/>
            <person name="Cannon C."/>
            <person name="Castanera R."/>
            <person name="Culley D."/>
            <person name="Daum C."/>
            <person name="Ezra D."/>
            <person name="Gonzalez J."/>
            <person name="Henrissat B."/>
            <person name="Kuo A."/>
            <person name="Liang C."/>
            <person name="Lipzen A."/>
            <person name="Lutzoni F."/>
            <person name="Magnuson J."/>
            <person name="Mondo S."/>
            <person name="Nolan M."/>
            <person name="Ohm R."/>
            <person name="Pangilinan J."/>
            <person name="Park H.-J."/>
            <person name="Ramirez L."/>
            <person name="Alfaro M."/>
            <person name="Sun H."/>
            <person name="Tritt A."/>
            <person name="Yoshinaga Y."/>
            <person name="Zwiers L.-H."/>
            <person name="Turgeon B."/>
            <person name="Goodwin S."/>
            <person name="Spatafora J."/>
            <person name="Crous P."/>
            <person name="Grigoriev I."/>
        </authorList>
    </citation>
    <scope>NUCLEOTIDE SEQUENCE</scope>
    <source>
        <strain evidence="2">CBS 627.86</strain>
    </source>
</reference>
<evidence type="ECO:0000256" key="1">
    <source>
        <dbReference type="SAM" id="SignalP"/>
    </source>
</evidence>
<organism evidence="2 3">
    <name type="scientific">Lophiotrema nucula</name>
    <dbReference type="NCBI Taxonomy" id="690887"/>
    <lineage>
        <taxon>Eukaryota</taxon>
        <taxon>Fungi</taxon>
        <taxon>Dikarya</taxon>
        <taxon>Ascomycota</taxon>
        <taxon>Pezizomycotina</taxon>
        <taxon>Dothideomycetes</taxon>
        <taxon>Pleosporomycetidae</taxon>
        <taxon>Pleosporales</taxon>
        <taxon>Lophiotremataceae</taxon>
        <taxon>Lophiotrema</taxon>
    </lineage>
</organism>
<evidence type="ECO:0000313" key="2">
    <source>
        <dbReference type="EMBL" id="KAF2112725.1"/>
    </source>
</evidence>
<sequence length="225" mass="23864">MKPLIILLTLLASASSNPLALPSESKSPAVQPMPIINSQLTYIGPIKPGGENVTLHGTAQSVLAQIKSLNPSFHPDDFEVTRTARAKFEKTLAKRELELQQRSKQGVTNCGLYGNALLDANTIIPILSMPGACYVGGGPRTCVHLSCVNDGGNNAVSLCNDNKAAIAPTCAYLGTYAQDICGGKCAFSVDAGVFFPFIFCGGQEFDTDHYNVIVGTSLLDTSRRN</sequence>
<dbReference type="OrthoDB" id="3552888at2759"/>
<name>A0A6A5YZZ6_9PLEO</name>
<dbReference type="AlphaFoldDB" id="A0A6A5YZZ6"/>
<keyword evidence="3" id="KW-1185">Reference proteome</keyword>
<accession>A0A6A5YZZ6</accession>